<name>E9GWS2_DAPPU</name>
<dbReference type="InterPro" id="IPR052457">
    <property type="entry name" value="Ankyrin-DD_containing_protein"/>
</dbReference>
<dbReference type="PANTHER" id="PTHR24125:SF5">
    <property type="entry name" value="ANKYRIN REPEAT PROTEIN"/>
    <property type="match status" value="1"/>
</dbReference>
<dbReference type="Proteomes" id="UP000000305">
    <property type="component" value="Unassembled WGS sequence"/>
</dbReference>
<dbReference type="AlphaFoldDB" id="E9GWS2"/>
<reference evidence="1 2" key="1">
    <citation type="journal article" date="2011" name="Science">
        <title>The ecoresponsive genome of Daphnia pulex.</title>
        <authorList>
            <person name="Colbourne J.K."/>
            <person name="Pfrender M.E."/>
            <person name="Gilbert D."/>
            <person name="Thomas W.K."/>
            <person name="Tucker A."/>
            <person name="Oakley T.H."/>
            <person name="Tokishita S."/>
            <person name="Aerts A."/>
            <person name="Arnold G.J."/>
            <person name="Basu M.K."/>
            <person name="Bauer D.J."/>
            <person name="Caceres C.E."/>
            <person name="Carmel L."/>
            <person name="Casola C."/>
            <person name="Choi J.H."/>
            <person name="Detter J.C."/>
            <person name="Dong Q."/>
            <person name="Dusheyko S."/>
            <person name="Eads B.D."/>
            <person name="Frohlich T."/>
            <person name="Geiler-Samerotte K.A."/>
            <person name="Gerlach D."/>
            <person name="Hatcher P."/>
            <person name="Jogdeo S."/>
            <person name="Krijgsveld J."/>
            <person name="Kriventseva E.V."/>
            <person name="Kultz D."/>
            <person name="Laforsch C."/>
            <person name="Lindquist E."/>
            <person name="Lopez J."/>
            <person name="Manak J.R."/>
            <person name="Muller J."/>
            <person name="Pangilinan J."/>
            <person name="Patwardhan R.P."/>
            <person name="Pitluck S."/>
            <person name="Pritham E.J."/>
            <person name="Rechtsteiner A."/>
            <person name="Rho M."/>
            <person name="Rogozin I.B."/>
            <person name="Sakarya O."/>
            <person name="Salamov A."/>
            <person name="Schaack S."/>
            <person name="Shapiro H."/>
            <person name="Shiga Y."/>
            <person name="Skalitzky C."/>
            <person name="Smith Z."/>
            <person name="Souvorov A."/>
            <person name="Sung W."/>
            <person name="Tang Z."/>
            <person name="Tsuchiya D."/>
            <person name="Tu H."/>
            <person name="Vos H."/>
            <person name="Wang M."/>
            <person name="Wolf Y.I."/>
            <person name="Yamagata H."/>
            <person name="Yamada T."/>
            <person name="Ye Y."/>
            <person name="Shaw J.R."/>
            <person name="Andrews J."/>
            <person name="Crease T.J."/>
            <person name="Tang H."/>
            <person name="Lucas S.M."/>
            <person name="Robertson H.M."/>
            <person name="Bork P."/>
            <person name="Koonin E.V."/>
            <person name="Zdobnov E.M."/>
            <person name="Grigoriev I.V."/>
            <person name="Lynch M."/>
            <person name="Boore J.L."/>
        </authorList>
    </citation>
    <scope>NUCLEOTIDE SEQUENCE [LARGE SCALE GENOMIC DNA]</scope>
</reference>
<dbReference type="PANTHER" id="PTHR24125">
    <property type="entry name" value="ANKYRIN REPEAT AND DEATH DOMAIN-CONTAINING PROTEIN"/>
    <property type="match status" value="1"/>
</dbReference>
<sequence length="493" mass="58183">MSWSEPNHAQAGKITTAELLNDNEGEFSLSKYFRSYCDEVINGIKGCLPNNVRDCIICTNIGFDDELKLNERGIELQRLNDWDEILNFDKVSDKNSPIRYKLKKTKALRWEMAQWSAVHLLAKTLLEKVTHKKEIALTSPIVKSYHVALVEENVIDKEKKNLCSKFLKGDDSRFREILSEVTFVHYWEKLNFKYDDKKKIRHDGKNKLIFQFKEMLLKNLLPKYPKNKKQEMEMDFRVFKDFYDNLISENVLEVAGKTHKRKPFTENFIKGKDLTEKGSEFRGKLRNAVFIHFWKDLTFILSEPFGRKIISKLVFAVHTPNEVQLDDILKRKVSDRYSLQESDFQSDYILRNMLDWFKKKESEFMTSAEGIDILENPKKKMKSLRLMSVSMDYQRKLKEKCEFKKELIRQMAENGNEITEKLKVSHFNKESIKEMANKLKKLLISENKVERITSELPKRTAVKVTAALKELRQVFHMRLPEMLQHRKRLTASS</sequence>
<dbReference type="EMBL" id="GL732571">
    <property type="protein sequence ID" value="EFX75950.1"/>
    <property type="molecule type" value="Genomic_DNA"/>
</dbReference>
<organism evidence="1 2">
    <name type="scientific">Daphnia pulex</name>
    <name type="common">Water flea</name>
    <dbReference type="NCBI Taxonomy" id="6669"/>
    <lineage>
        <taxon>Eukaryota</taxon>
        <taxon>Metazoa</taxon>
        <taxon>Ecdysozoa</taxon>
        <taxon>Arthropoda</taxon>
        <taxon>Crustacea</taxon>
        <taxon>Branchiopoda</taxon>
        <taxon>Diplostraca</taxon>
        <taxon>Cladocera</taxon>
        <taxon>Anomopoda</taxon>
        <taxon>Daphniidae</taxon>
        <taxon>Daphnia</taxon>
    </lineage>
</organism>
<proteinExistence type="predicted"/>
<dbReference type="InParanoid" id="E9GWS2"/>
<gene>
    <name evidence="1" type="ORF">DAPPUDRAFT_322705</name>
</gene>
<accession>E9GWS2</accession>
<keyword evidence="2" id="KW-1185">Reference proteome</keyword>
<evidence type="ECO:0000313" key="1">
    <source>
        <dbReference type="EMBL" id="EFX75950.1"/>
    </source>
</evidence>
<evidence type="ECO:0000313" key="2">
    <source>
        <dbReference type="Proteomes" id="UP000000305"/>
    </source>
</evidence>
<dbReference type="OrthoDB" id="6381410at2759"/>
<dbReference type="HOGENOM" id="CLU_553494_0_0_1"/>
<dbReference type="KEGG" id="dpx:DAPPUDRAFT_322705"/>
<protein>
    <submittedName>
        <fullName evidence="1">Uncharacterized protein</fullName>
    </submittedName>
</protein>